<dbReference type="Gene3D" id="2.60.120.380">
    <property type="match status" value="1"/>
</dbReference>
<organism evidence="3 4">
    <name type="scientific">Undibacterium cyanobacteriorum</name>
    <dbReference type="NCBI Taxonomy" id="3073561"/>
    <lineage>
        <taxon>Bacteria</taxon>
        <taxon>Pseudomonadati</taxon>
        <taxon>Pseudomonadota</taxon>
        <taxon>Betaproteobacteria</taxon>
        <taxon>Burkholderiales</taxon>
        <taxon>Oxalobacteraceae</taxon>
        <taxon>Undibacterium</taxon>
    </lineage>
</organism>
<proteinExistence type="predicted"/>
<accession>A0ABY9RFA6</accession>
<feature type="region of interest" description="Disordered" evidence="1">
    <location>
        <begin position="1"/>
        <end position="25"/>
    </location>
</feature>
<dbReference type="InterPro" id="IPR021862">
    <property type="entry name" value="DUF3472"/>
</dbReference>
<dbReference type="RefSeq" id="WP_309481404.1">
    <property type="nucleotide sequence ID" value="NZ_CP133720.1"/>
</dbReference>
<evidence type="ECO:0000259" key="2">
    <source>
        <dbReference type="Pfam" id="PF04151"/>
    </source>
</evidence>
<dbReference type="Proteomes" id="UP001181355">
    <property type="component" value="Chromosome"/>
</dbReference>
<reference evidence="3" key="1">
    <citation type="submission" date="2023-09" db="EMBL/GenBank/DDBJ databases">
        <title>Undibacterium sp. 20NA77.5 isolated from freshwater.</title>
        <authorList>
            <person name="Le V."/>
            <person name="Ko S.-R."/>
            <person name="Ahn C.-Y."/>
            <person name="Oh H.-M."/>
        </authorList>
    </citation>
    <scope>NUCLEOTIDE SEQUENCE</scope>
    <source>
        <strain evidence="3">20NA77.5</strain>
    </source>
</reference>
<dbReference type="Pfam" id="PF11958">
    <property type="entry name" value="DUF3472"/>
    <property type="match status" value="1"/>
</dbReference>
<name>A0ABY9RFA6_9BURK</name>
<feature type="compositionally biased region" description="Low complexity" evidence="1">
    <location>
        <begin position="1"/>
        <end position="23"/>
    </location>
</feature>
<evidence type="ECO:0000313" key="4">
    <source>
        <dbReference type="Proteomes" id="UP001181355"/>
    </source>
</evidence>
<dbReference type="EMBL" id="CP133720">
    <property type="protein sequence ID" value="WMW79911.1"/>
    <property type="molecule type" value="Genomic_DNA"/>
</dbReference>
<feature type="domain" description="Peptidase C-terminal archaeal/bacterial" evidence="2">
    <location>
        <begin position="442"/>
        <end position="510"/>
    </location>
</feature>
<dbReference type="Pfam" id="PF04151">
    <property type="entry name" value="PPC"/>
    <property type="match status" value="1"/>
</dbReference>
<dbReference type="InterPro" id="IPR007280">
    <property type="entry name" value="Peptidase_C_arc/bac"/>
</dbReference>
<protein>
    <submittedName>
        <fullName evidence="3">DUF3472 domain-containing protein</fullName>
    </submittedName>
</protein>
<sequence>MKRQSKQQTKQQTKQKTKQQSTKNLTDRCAGTIAATALLSFICSSNAAAQARPTTNDCEVGSSISAVTANAGTARIGSVFSTTLYDPTNETNNTTHNPKKLQVRVTKNGLAKAGCSVIWQPQNGTASGWVFPDSPVTDGNGYANAWWVAGTAKNQSLSVSMQQTDGVIKSVPITGTAYAHSTRANSIHVAWTTPTWDQFKVDVTPQTWEPTTYYMAIGFDGGYSGIQSSQTLFSLWDVNGVSPIVVDKGISTCTNFGDEGTGIKCEAPIVPKVGVAYRFELQTAVVVAGKQDYTMYFTDLSTNVRKKLGTLRIPVIKQQSGAYGFVEDWYTEGTNCLTNAVRSAKYSNVSYFDASKKAWVAVTAAKGDAVYTPNHNEICSNYKFDFANGVFNLSTGGTSVGYPLNLPNGPSTYPNAWVDNPVALPLTSGVAVNNIALAADTSRLYVINVSAGKTKLTIASSGGSGDADLYLKLGVPPTLTSYQQASEGATTVENITLNNPAAGTYYILVNASAGAISGVSLVATVQ</sequence>
<evidence type="ECO:0000313" key="3">
    <source>
        <dbReference type="EMBL" id="WMW79911.1"/>
    </source>
</evidence>
<evidence type="ECO:0000256" key="1">
    <source>
        <dbReference type="SAM" id="MobiDB-lite"/>
    </source>
</evidence>
<keyword evidence="4" id="KW-1185">Reference proteome</keyword>
<gene>
    <name evidence="3" type="ORF">RF679_14830</name>
</gene>